<dbReference type="Proteomes" id="UP000292052">
    <property type="component" value="Unassembled WGS sequence"/>
</dbReference>
<protein>
    <recommendedName>
        <fullName evidence="3">HTH Tnp Tc3 2 domain containing protein</fullName>
    </recommendedName>
</protein>
<evidence type="ECO:0000313" key="2">
    <source>
        <dbReference type="Proteomes" id="UP000292052"/>
    </source>
</evidence>
<evidence type="ECO:0008006" key="3">
    <source>
        <dbReference type="Google" id="ProtNLM"/>
    </source>
</evidence>
<sequence length="87" mass="10353">MVDVSRRTIQRIMRDNRQHAYHYKRIQNLRPKDIQPGLIFARGCCRNVTNNPNFNIKFYSQTSHAFQVVESSMHTTITSLQKKTRMQ</sequence>
<comment type="caution">
    <text evidence="1">The sequence shown here is derived from an EMBL/GenBank/DDBJ whole genome shotgun (WGS) entry which is preliminary data.</text>
</comment>
<dbReference type="EMBL" id="QDEB01082568">
    <property type="protein sequence ID" value="RZC34151.1"/>
    <property type="molecule type" value="Genomic_DNA"/>
</dbReference>
<keyword evidence="2" id="KW-1185">Reference proteome</keyword>
<accession>A0A482VMH5</accession>
<reference evidence="1 2" key="1">
    <citation type="submission" date="2017-03" db="EMBL/GenBank/DDBJ databases">
        <title>Genome of the blue death feigning beetle - Asbolus verrucosus.</title>
        <authorList>
            <person name="Rider S.D."/>
        </authorList>
    </citation>
    <scope>NUCLEOTIDE SEQUENCE [LARGE SCALE GENOMIC DNA]</scope>
    <source>
        <strain evidence="1">Butters</strain>
        <tissue evidence="1">Head and leg muscle</tissue>
    </source>
</reference>
<proteinExistence type="predicted"/>
<name>A0A482VMH5_ASBVE</name>
<dbReference type="AlphaFoldDB" id="A0A482VMH5"/>
<organism evidence="1 2">
    <name type="scientific">Asbolus verrucosus</name>
    <name type="common">Desert ironclad beetle</name>
    <dbReference type="NCBI Taxonomy" id="1661398"/>
    <lineage>
        <taxon>Eukaryota</taxon>
        <taxon>Metazoa</taxon>
        <taxon>Ecdysozoa</taxon>
        <taxon>Arthropoda</taxon>
        <taxon>Hexapoda</taxon>
        <taxon>Insecta</taxon>
        <taxon>Pterygota</taxon>
        <taxon>Neoptera</taxon>
        <taxon>Endopterygota</taxon>
        <taxon>Coleoptera</taxon>
        <taxon>Polyphaga</taxon>
        <taxon>Cucujiformia</taxon>
        <taxon>Tenebrionidae</taxon>
        <taxon>Pimeliinae</taxon>
        <taxon>Asbolus</taxon>
    </lineage>
</organism>
<gene>
    <name evidence="1" type="ORF">BDFB_014641</name>
</gene>
<evidence type="ECO:0000313" key="1">
    <source>
        <dbReference type="EMBL" id="RZC34151.1"/>
    </source>
</evidence>